<evidence type="ECO:0000313" key="4">
    <source>
        <dbReference type="Proteomes" id="UP001387447"/>
    </source>
</evidence>
<gene>
    <name evidence="3" type="ORF">AAEJ74_26650</name>
</gene>
<feature type="coiled-coil region" evidence="1">
    <location>
        <begin position="953"/>
        <end position="980"/>
    </location>
</feature>
<evidence type="ECO:0000313" key="3">
    <source>
        <dbReference type="EMBL" id="MEK9515107.1"/>
    </source>
</evidence>
<dbReference type="Gene3D" id="3.40.50.1440">
    <property type="entry name" value="Tubulin/FtsZ, GTPase domain"/>
    <property type="match status" value="1"/>
</dbReference>
<dbReference type="Pfam" id="PF13809">
    <property type="entry name" value="Tubulin_2"/>
    <property type="match status" value="1"/>
</dbReference>
<comment type="caution">
    <text evidence="3">The sequence shown here is derived from an EMBL/GenBank/DDBJ whole genome shotgun (WGS) entry which is preliminary data.</text>
</comment>
<name>A0ABU9ET54_LIMFS</name>
<keyword evidence="4" id="KW-1185">Reference proteome</keyword>
<dbReference type="Proteomes" id="UP001387447">
    <property type="component" value="Unassembled WGS sequence"/>
</dbReference>
<organism evidence="3 4">
    <name type="scientific">Limnospira fusiformis PMC 851.14</name>
    <dbReference type="NCBI Taxonomy" id="2219512"/>
    <lineage>
        <taxon>Bacteria</taxon>
        <taxon>Bacillati</taxon>
        <taxon>Cyanobacteriota</taxon>
        <taxon>Cyanophyceae</taxon>
        <taxon>Oscillatoriophycideae</taxon>
        <taxon>Oscillatoriales</taxon>
        <taxon>Sirenicapillariaceae</taxon>
        <taxon>Limnospira</taxon>
    </lineage>
</organism>
<sequence length="1102" mass="125628">MSVNESERKTIVPTLVIGVGGTGLEIISRLRRLVVESYGSLENLPVLSFLHIDTDKGYTIQDPSMSGPPLKDHEKYWAYVSNEEAVRRVNNLDIFPHYKEWLPDELASQPKLLTSEEGATQTRACGRFAFFFNHKKIETAIQKAKNRTDGQQDFMTTKYGLRVDSKLNIFVVCSVSGGTGSGMLIDLGYCLRNLFSVSIETTAIIPSPDAFTSDQSRGKENGYAALMELNHFSDPNNKFLSCYESGQSMPDHIATNTPYDFIYLVGTSNGSRVQLDINEVREMCAQNIFLDLVSDYSPYKRSLRNNIASFIVNPDTSSEGLTYSRYFYSFGLATIEIPIHPIRNFIAYRLAAELYEWWQNAQLQLPPDPRQEIENELRDMKLIGKDLLKAILLAGDRQLTALASTGISEIETEVADLKLLQCTAQMPNPWAKETGKILDLVDYIQPKIEEYKAVKFSDNSPDERKHGDFLQKMYENRGQLIPQGASQLEERVYRYLADRNRGPKFVEAMLNYIDDIFTIEISRFQKEAEKTWRGTEQAGQEKYDKAMGEISQSASQWMIRKQDKIKEAYDKALSGLRLSFTACLEYKSRQIAVQVLEQLQETVKGLKIRRDRWALQVSSSANNFRSVAEDEANQATSLKLVGLNLFENEREKFNELYADFLNSYQGMDVLAQQMTEQILAQSSSLWEQSRDVAATFQLFDIEKLDPILAYPKFKRLVLEIIAEFIYTAPETSKIKSEMDACLCLMKQYPKDKAREDQFQLLSEKSQPLVILKRGINQESNPPFDYKSESLVGLLGGPKTQYPEAGEQVKFLETRFDNIAPLTLRERHKIIAVHEIGGFSLRCIEGIEKLRQAYQIWRGRRFQAERDALEKGRPSVREVSVHIQEDFRQFRDLMPPNPEIEKLVIIARALGILCGQVYAYTGKNAICYQKEIRGDMETVLLAADWEDAVQVLELSVCSEDRQEIERQRDDLLEQAETLEQKELLSQKLSSYLQTRLNDFRKDGGDANPRYKQEKKIVQQFMEDVQLLRVSTNTTPSNQNQYSQSAMGFDVNSSTPNPSLQNKEPSNIGLTSPQANTQLKRCSKCGHANQPFDNYCSKCGNKLG</sequence>
<feature type="region of interest" description="Disordered" evidence="2">
    <location>
        <begin position="1031"/>
        <end position="1071"/>
    </location>
</feature>
<protein>
    <submittedName>
        <fullName evidence="3">Tubulin-like doman-containing protein</fullName>
    </submittedName>
</protein>
<evidence type="ECO:0000256" key="1">
    <source>
        <dbReference type="SAM" id="Coils"/>
    </source>
</evidence>
<reference evidence="3 4" key="1">
    <citation type="journal article" date="2024" name="Front. Microbiol.">
        <title>Transcriptomic insights into the dominance of two phototrophs throughout the water column of a tropical hypersaline-alkaline crater lake (Dziani Dzaha, Mayotte).</title>
        <authorList>
            <person name="Duperron S."/>
            <person name="Halary S."/>
            <person name="Bouly J.-P."/>
            <person name="Roussel T."/>
            <person name="Hugoni M."/>
            <person name="Bruto M."/>
            <person name="Oger P."/>
            <person name="Duval C."/>
            <person name="Woo A."/>
            <person name="Jezequiel D."/>
            <person name="Ader M."/>
            <person name="Leboulanger C."/>
            <person name="Agogue H."/>
            <person name="Grossi V."/>
            <person name="Trousselier M."/>
            <person name="Bernard C."/>
        </authorList>
    </citation>
    <scope>NUCLEOTIDE SEQUENCE [LARGE SCALE GENOMIC DNA]</scope>
    <source>
        <strain evidence="3 4">PMC 851.14</strain>
    </source>
</reference>
<proteinExistence type="predicted"/>
<accession>A0ABU9ET54</accession>
<keyword evidence="1" id="KW-0175">Coiled coil</keyword>
<evidence type="ECO:0000256" key="2">
    <source>
        <dbReference type="SAM" id="MobiDB-lite"/>
    </source>
</evidence>
<dbReference type="RefSeq" id="WP_315690310.1">
    <property type="nucleotide sequence ID" value="NZ_JBBWYZ010000030.1"/>
</dbReference>
<dbReference type="InterPro" id="IPR036525">
    <property type="entry name" value="Tubulin/FtsZ_GTPase_sf"/>
</dbReference>
<dbReference type="SUPFAM" id="SSF52490">
    <property type="entry name" value="Tubulin nucleotide-binding domain-like"/>
    <property type="match status" value="1"/>
</dbReference>
<dbReference type="InterPro" id="IPR025904">
    <property type="entry name" value="Tubulin-like"/>
</dbReference>
<dbReference type="EMBL" id="JBBWYZ010000030">
    <property type="protein sequence ID" value="MEK9515107.1"/>
    <property type="molecule type" value="Genomic_DNA"/>
</dbReference>